<accession>A0A6B2LHA8</accession>
<evidence type="ECO:0000259" key="2">
    <source>
        <dbReference type="PROSITE" id="PS50085"/>
    </source>
</evidence>
<dbReference type="AlphaFoldDB" id="A0A6B2LHA8"/>
<protein>
    <recommendedName>
        <fullName evidence="2">Rap-GAP domain-containing protein</fullName>
    </recommendedName>
</protein>
<dbReference type="PROSITE" id="PS50085">
    <property type="entry name" value="RAPGAP"/>
    <property type="match status" value="1"/>
</dbReference>
<sequence>MKVGVLYVKGRQTNEDDIFSNSCNSKEYLFFLGQLGTRIQLKDWNHFSGGLDVNGKNGEYSYHTNFSGYEIMFHVCTELPLNVEDPQQVERKKHIGNDVVVVVYFDRPADKNIEYLAETVVSHFNHVIIVVTPADVGREVPSFFVQYARKEGVMPFGPLSPRVPLKVSGYDLRDFLLCKVINAEFAAYAAPTFKNKFIQARKALLQSLDS</sequence>
<proteinExistence type="predicted"/>
<name>A0A6B2LHA8_9EUKA</name>
<dbReference type="GO" id="GO:0051056">
    <property type="term" value="P:regulation of small GTPase mediated signal transduction"/>
    <property type="evidence" value="ECO:0007669"/>
    <property type="project" value="InterPro"/>
</dbReference>
<dbReference type="PANTHER" id="PTHR15711">
    <property type="entry name" value="RAP GTPASE-ACTIVATING PROTEIN"/>
    <property type="match status" value="1"/>
</dbReference>
<dbReference type="InterPro" id="IPR035974">
    <property type="entry name" value="Rap/Ran-GAP_sf"/>
</dbReference>
<evidence type="ECO:0000313" key="3">
    <source>
        <dbReference type="EMBL" id="NDV36469.1"/>
    </source>
</evidence>
<organism evidence="3">
    <name type="scientific">Arcella intermedia</name>
    <dbReference type="NCBI Taxonomy" id="1963864"/>
    <lineage>
        <taxon>Eukaryota</taxon>
        <taxon>Amoebozoa</taxon>
        <taxon>Tubulinea</taxon>
        <taxon>Elardia</taxon>
        <taxon>Arcellinida</taxon>
        <taxon>Sphaerothecina</taxon>
        <taxon>Arcellidae</taxon>
        <taxon>Arcella</taxon>
    </lineage>
</organism>
<dbReference type="InterPro" id="IPR000331">
    <property type="entry name" value="Rap/Ran_GAP_dom"/>
</dbReference>
<dbReference type="Gene3D" id="3.40.50.11210">
    <property type="entry name" value="Rap/Ran-GAP"/>
    <property type="match status" value="1"/>
</dbReference>
<dbReference type="Pfam" id="PF02145">
    <property type="entry name" value="Rap_GAP"/>
    <property type="match status" value="1"/>
</dbReference>
<reference evidence="3" key="1">
    <citation type="journal article" date="2020" name="J. Eukaryot. Microbiol.">
        <title>De novo Sequencing, Assembly and Annotation of the Transcriptome for the Free-Living Testate Amoeba Arcella intermedia.</title>
        <authorList>
            <person name="Ribeiro G.M."/>
            <person name="Porfirio-Sousa A.L."/>
            <person name="Maurer-Alcala X.X."/>
            <person name="Katz L.A."/>
            <person name="Lahr D.J.G."/>
        </authorList>
    </citation>
    <scope>NUCLEOTIDE SEQUENCE</scope>
</reference>
<keyword evidence="1" id="KW-0343">GTPase activation</keyword>
<dbReference type="InterPro" id="IPR050989">
    <property type="entry name" value="Rap1_Ran_GAP"/>
</dbReference>
<feature type="domain" description="Rap-GAP" evidence="2">
    <location>
        <begin position="1"/>
        <end position="208"/>
    </location>
</feature>
<dbReference type="EMBL" id="GIBP01007500">
    <property type="protein sequence ID" value="NDV36469.1"/>
    <property type="molecule type" value="Transcribed_RNA"/>
</dbReference>
<dbReference type="GO" id="GO:0005096">
    <property type="term" value="F:GTPase activator activity"/>
    <property type="evidence" value="ECO:0007669"/>
    <property type="project" value="UniProtKB-KW"/>
</dbReference>
<evidence type="ECO:0000256" key="1">
    <source>
        <dbReference type="ARBA" id="ARBA00022468"/>
    </source>
</evidence>
<dbReference type="SUPFAM" id="SSF111347">
    <property type="entry name" value="Rap/Ran-GAP"/>
    <property type="match status" value="1"/>
</dbReference>
<dbReference type="FunFam" id="3.40.50.11210:FF:000001">
    <property type="entry name" value="Ral GTPase-activating protein subunit alpha-1 isoform 1"/>
    <property type="match status" value="1"/>
</dbReference>